<accession>A0ACB8Y016</accession>
<protein>
    <submittedName>
        <fullName evidence="1">Uncharacterized protein</fullName>
    </submittedName>
</protein>
<sequence length="524" mass="58056">MFLYKGTTKFWRTGSWTGHGWSGIPEMTANYLFNVTYTNNNDEVVLVYQLRNLSIFSRLVVNDIGTIDRTAWHEADHKWVPFWSAPQDRCDRYNHCGPFGICENPNTLGAFECNCLPGYEPQSQQDWYLRDGSKGCKRKVGTQICSVGDGFVELAHVKVPDTSTARVNMSLGLKACEEWCLRNCTCMGYASADLSKGEEGGGCITWHGDMIDMRTFSDGAQTFYVRVDAAELANFSSKRLNKSHKNRFVVFGTLMIAAGFLLCAFICCYIRKKKAKRNEGEAKLINSLKSLEGSLIEKDMGKNVDLDVFDLSTIAAATDSFSPSNKLGEGGFGSVYKGKLLNGQEVAVKRLSQSSGDEDEARTRRVVGTYGYMSPEYAMQGLFSVKSDVYSFGILVLEIISGRKNNSYYEESSVMSLIGHVWDLWKQDKALTIVDSSLGGSYNAREVLLCIHVGILCVQELASDRPTMTGVAFMLSNHETVLPSPNQPAFIFRQLNYGRDSTSASDKGGVGSVDNDTITILHGR</sequence>
<dbReference type="EMBL" id="CM042046">
    <property type="protein sequence ID" value="KAI3677067.1"/>
    <property type="molecule type" value="Genomic_DNA"/>
</dbReference>
<dbReference type="Proteomes" id="UP001056120">
    <property type="component" value="Linkage Group LG29"/>
</dbReference>
<proteinExistence type="predicted"/>
<evidence type="ECO:0000313" key="2">
    <source>
        <dbReference type="Proteomes" id="UP001056120"/>
    </source>
</evidence>
<organism evidence="1 2">
    <name type="scientific">Smallanthus sonchifolius</name>
    <dbReference type="NCBI Taxonomy" id="185202"/>
    <lineage>
        <taxon>Eukaryota</taxon>
        <taxon>Viridiplantae</taxon>
        <taxon>Streptophyta</taxon>
        <taxon>Embryophyta</taxon>
        <taxon>Tracheophyta</taxon>
        <taxon>Spermatophyta</taxon>
        <taxon>Magnoliopsida</taxon>
        <taxon>eudicotyledons</taxon>
        <taxon>Gunneridae</taxon>
        <taxon>Pentapetalae</taxon>
        <taxon>asterids</taxon>
        <taxon>campanulids</taxon>
        <taxon>Asterales</taxon>
        <taxon>Asteraceae</taxon>
        <taxon>Asteroideae</taxon>
        <taxon>Heliantheae alliance</taxon>
        <taxon>Millerieae</taxon>
        <taxon>Smallanthus</taxon>
    </lineage>
</organism>
<comment type="caution">
    <text evidence="1">The sequence shown here is derived from an EMBL/GenBank/DDBJ whole genome shotgun (WGS) entry which is preliminary data.</text>
</comment>
<reference evidence="2" key="1">
    <citation type="journal article" date="2022" name="Mol. Ecol. Resour.">
        <title>The genomes of chicory, endive, great burdock and yacon provide insights into Asteraceae palaeo-polyploidization history and plant inulin production.</title>
        <authorList>
            <person name="Fan W."/>
            <person name="Wang S."/>
            <person name="Wang H."/>
            <person name="Wang A."/>
            <person name="Jiang F."/>
            <person name="Liu H."/>
            <person name="Zhao H."/>
            <person name="Xu D."/>
            <person name="Zhang Y."/>
        </authorList>
    </citation>
    <scope>NUCLEOTIDE SEQUENCE [LARGE SCALE GENOMIC DNA]</scope>
    <source>
        <strain evidence="2">cv. Yunnan</strain>
    </source>
</reference>
<evidence type="ECO:0000313" key="1">
    <source>
        <dbReference type="EMBL" id="KAI3677067.1"/>
    </source>
</evidence>
<reference evidence="1 2" key="2">
    <citation type="journal article" date="2022" name="Mol. Ecol. Resour.">
        <title>The genomes of chicory, endive, great burdock and yacon provide insights into Asteraceae paleo-polyploidization history and plant inulin production.</title>
        <authorList>
            <person name="Fan W."/>
            <person name="Wang S."/>
            <person name="Wang H."/>
            <person name="Wang A."/>
            <person name="Jiang F."/>
            <person name="Liu H."/>
            <person name="Zhao H."/>
            <person name="Xu D."/>
            <person name="Zhang Y."/>
        </authorList>
    </citation>
    <scope>NUCLEOTIDE SEQUENCE [LARGE SCALE GENOMIC DNA]</scope>
    <source>
        <strain evidence="2">cv. Yunnan</strain>
        <tissue evidence="1">Leaves</tissue>
    </source>
</reference>
<name>A0ACB8Y016_9ASTR</name>
<gene>
    <name evidence="1" type="ORF">L1987_86685</name>
</gene>
<keyword evidence="2" id="KW-1185">Reference proteome</keyword>